<evidence type="ECO:0000313" key="3">
    <source>
        <dbReference type="Proteomes" id="UP000054653"/>
    </source>
</evidence>
<name>A0A0V1C7U0_TRIBR</name>
<proteinExistence type="predicted"/>
<accession>A0A0V1C7U0</accession>
<reference evidence="2 3" key="1">
    <citation type="submission" date="2015-01" db="EMBL/GenBank/DDBJ databases">
        <title>Evolution of Trichinella species and genotypes.</title>
        <authorList>
            <person name="Korhonen P.K."/>
            <person name="Edoardo P."/>
            <person name="Giuseppe L.R."/>
            <person name="Gasser R.B."/>
        </authorList>
    </citation>
    <scope>NUCLEOTIDE SEQUENCE [LARGE SCALE GENOMIC DNA]</scope>
    <source>
        <strain evidence="2">ISS120</strain>
    </source>
</reference>
<feature type="signal peptide" evidence="1">
    <location>
        <begin position="1"/>
        <end position="19"/>
    </location>
</feature>
<feature type="chain" id="PRO_5006875743" description="Secreted protein" evidence="1">
    <location>
        <begin position="20"/>
        <end position="73"/>
    </location>
</feature>
<dbReference type="Proteomes" id="UP000054653">
    <property type="component" value="Unassembled WGS sequence"/>
</dbReference>
<evidence type="ECO:0008006" key="4">
    <source>
        <dbReference type="Google" id="ProtNLM"/>
    </source>
</evidence>
<organism evidence="2 3">
    <name type="scientific">Trichinella britovi</name>
    <name type="common">Parasitic roundworm</name>
    <dbReference type="NCBI Taxonomy" id="45882"/>
    <lineage>
        <taxon>Eukaryota</taxon>
        <taxon>Metazoa</taxon>
        <taxon>Ecdysozoa</taxon>
        <taxon>Nematoda</taxon>
        <taxon>Enoplea</taxon>
        <taxon>Dorylaimia</taxon>
        <taxon>Trichinellida</taxon>
        <taxon>Trichinellidae</taxon>
        <taxon>Trichinella</taxon>
    </lineage>
</organism>
<keyword evidence="3" id="KW-1185">Reference proteome</keyword>
<evidence type="ECO:0000256" key="1">
    <source>
        <dbReference type="SAM" id="SignalP"/>
    </source>
</evidence>
<keyword evidence="1" id="KW-0732">Signal</keyword>
<gene>
    <name evidence="2" type="ORF">T03_14282</name>
</gene>
<dbReference type="EMBL" id="JYDI01000366">
    <property type="protein sequence ID" value="KRY45403.1"/>
    <property type="molecule type" value="Genomic_DNA"/>
</dbReference>
<evidence type="ECO:0000313" key="2">
    <source>
        <dbReference type="EMBL" id="KRY45403.1"/>
    </source>
</evidence>
<dbReference type="AlphaFoldDB" id="A0A0V1C7U0"/>
<sequence>MPLTALFAFLFTSHMLVKAIVIQSLSTADSLTFCFACRVVPKQHLILPQASKCFEKSFPQSTLMYTTVQRNGT</sequence>
<protein>
    <recommendedName>
        <fullName evidence="4">Secreted protein</fullName>
    </recommendedName>
</protein>
<comment type="caution">
    <text evidence="2">The sequence shown here is derived from an EMBL/GenBank/DDBJ whole genome shotgun (WGS) entry which is preliminary data.</text>
</comment>